<protein>
    <recommendedName>
        <fullName evidence="8">Tetraspanin</fullName>
    </recommendedName>
</protein>
<keyword evidence="5 8" id="KW-0472">Membrane</keyword>
<dbReference type="GO" id="GO:0005886">
    <property type="term" value="C:plasma membrane"/>
    <property type="evidence" value="ECO:0007669"/>
    <property type="project" value="TreeGrafter"/>
</dbReference>
<evidence type="ECO:0000256" key="3">
    <source>
        <dbReference type="ARBA" id="ARBA00022692"/>
    </source>
</evidence>
<feature type="transmembrane region" description="Helical" evidence="8">
    <location>
        <begin position="6"/>
        <end position="29"/>
    </location>
</feature>
<evidence type="ECO:0000256" key="5">
    <source>
        <dbReference type="ARBA" id="ARBA00023136"/>
    </source>
</evidence>
<keyword evidence="4 8" id="KW-1133">Transmembrane helix</keyword>
<evidence type="ECO:0000256" key="1">
    <source>
        <dbReference type="ARBA" id="ARBA00004141"/>
    </source>
</evidence>
<dbReference type="InterPro" id="IPR018499">
    <property type="entry name" value="Tetraspanin/Peripherin"/>
</dbReference>
<dbReference type="PIRSF" id="PIRSF002419">
    <property type="entry name" value="Tetraspanin"/>
    <property type="match status" value="1"/>
</dbReference>
<dbReference type="Pfam" id="PF00335">
    <property type="entry name" value="Tetraspanin"/>
    <property type="match status" value="1"/>
</dbReference>
<dbReference type="Gene3D" id="1.10.1450.10">
    <property type="entry name" value="Tetraspanin"/>
    <property type="match status" value="1"/>
</dbReference>
<dbReference type="PROSITE" id="PS00421">
    <property type="entry name" value="TM4_1"/>
    <property type="match status" value="1"/>
</dbReference>
<dbReference type="PANTHER" id="PTHR19282:SF257">
    <property type="entry name" value="TETRASPANIN-7"/>
    <property type="match status" value="1"/>
</dbReference>
<dbReference type="AlphaFoldDB" id="A0AA47NQC6"/>
<feature type="transmembrane region" description="Helical" evidence="8">
    <location>
        <begin position="41"/>
        <end position="66"/>
    </location>
</feature>
<keyword evidence="6" id="KW-0325">Glycoprotein</keyword>
<feature type="transmembrane region" description="Helical" evidence="8">
    <location>
        <begin position="196"/>
        <end position="222"/>
    </location>
</feature>
<reference evidence="9" key="1">
    <citation type="journal article" date="2023" name="Front. Mar. Sci.">
        <title>A new Merluccius polli reference genome to investigate the effects of global change in West African waters.</title>
        <authorList>
            <person name="Mateo J.L."/>
            <person name="Blanco-Fernandez C."/>
            <person name="Garcia-Vazquez E."/>
            <person name="Machado-Schiaffino G."/>
        </authorList>
    </citation>
    <scope>NUCLEOTIDE SEQUENCE</scope>
    <source>
        <strain evidence="9">C29</strain>
        <tissue evidence="9">Fin</tissue>
    </source>
</reference>
<dbReference type="Proteomes" id="UP001174136">
    <property type="component" value="Unassembled WGS sequence"/>
</dbReference>
<dbReference type="InterPro" id="IPR048232">
    <property type="entry name" value="TSN6/7_LEL"/>
</dbReference>
<evidence type="ECO:0000313" key="10">
    <source>
        <dbReference type="Proteomes" id="UP001174136"/>
    </source>
</evidence>
<evidence type="ECO:0000256" key="6">
    <source>
        <dbReference type="ARBA" id="ARBA00023180"/>
    </source>
</evidence>
<organism evidence="9 10">
    <name type="scientific">Merluccius polli</name>
    <name type="common">Benguela hake</name>
    <name type="synonym">Merluccius cadenati</name>
    <dbReference type="NCBI Taxonomy" id="89951"/>
    <lineage>
        <taxon>Eukaryota</taxon>
        <taxon>Metazoa</taxon>
        <taxon>Chordata</taxon>
        <taxon>Craniata</taxon>
        <taxon>Vertebrata</taxon>
        <taxon>Euteleostomi</taxon>
        <taxon>Actinopterygii</taxon>
        <taxon>Neopterygii</taxon>
        <taxon>Teleostei</taxon>
        <taxon>Neoteleostei</taxon>
        <taxon>Acanthomorphata</taxon>
        <taxon>Zeiogadaria</taxon>
        <taxon>Gadariae</taxon>
        <taxon>Gadiformes</taxon>
        <taxon>Gadoidei</taxon>
        <taxon>Merlucciidae</taxon>
        <taxon>Merluccius</taxon>
    </lineage>
</organism>
<keyword evidence="10" id="KW-1185">Reference proteome</keyword>
<comment type="caution">
    <text evidence="9">The sequence shown here is derived from an EMBL/GenBank/DDBJ whole genome shotgun (WGS) entry which is preliminary data.</text>
</comment>
<dbReference type="InterPro" id="IPR008952">
    <property type="entry name" value="Tetraspanin_EC2_sf"/>
</dbReference>
<comment type="function">
    <text evidence="7">May be involved in cell proliferation and cell motility.</text>
</comment>
<proteinExistence type="inferred from homology"/>
<keyword evidence="3 8" id="KW-0812">Transmembrane</keyword>
<evidence type="ECO:0000256" key="7">
    <source>
        <dbReference type="ARBA" id="ARBA00056010"/>
    </source>
</evidence>
<name>A0AA47NQC6_MERPO</name>
<dbReference type="InterPro" id="IPR000301">
    <property type="entry name" value="Tetraspanin_animals"/>
</dbReference>
<evidence type="ECO:0000256" key="2">
    <source>
        <dbReference type="ARBA" id="ARBA00006840"/>
    </source>
</evidence>
<dbReference type="PANTHER" id="PTHR19282">
    <property type="entry name" value="TETRASPANIN"/>
    <property type="match status" value="1"/>
</dbReference>
<accession>A0AA47NQC6</accession>
<dbReference type="InterPro" id="IPR018503">
    <property type="entry name" value="Tetraspanin_CS"/>
</dbReference>
<dbReference type="CDD" id="cd03161">
    <property type="entry name" value="TM4SF2_6_like_LEL"/>
    <property type="match status" value="1"/>
</dbReference>
<dbReference type="FunFam" id="1.10.1450.10:FF:000003">
    <property type="entry name" value="Tetraspanin"/>
    <property type="match status" value="1"/>
</dbReference>
<evidence type="ECO:0000256" key="8">
    <source>
        <dbReference type="RuleBase" id="RU361218"/>
    </source>
</evidence>
<evidence type="ECO:0000256" key="4">
    <source>
        <dbReference type="ARBA" id="ARBA00022989"/>
    </source>
</evidence>
<gene>
    <name evidence="9" type="primary">Tspan7</name>
    <name evidence="9" type="ORF">N1851_032490</name>
</gene>
<dbReference type="PRINTS" id="PR00259">
    <property type="entry name" value="TMFOUR"/>
</dbReference>
<dbReference type="EMBL" id="JAOPHQ010006257">
    <property type="protein sequence ID" value="KAK0132622.1"/>
    <property type="molecule type" value="Genomic_DNA"/>
</dbReference>
<comment type="subcellular location">
    <subcellularLocation>
        <location evidence="1 8">Membrane</location>
        <topology evidence="1 8">Multi-pass membrane protein</topology>
    </subcellularLocation>
</comment>
<dbReference type="SUPFAM" id="SSF48652">
    <property type="entry name" value="Tetraspanin"/>
    <property type="match status" value="1"/>
</dbReference>
<sequence length="230" mass="24902">MTPLSTALATGAILLAVGLWGCLLLGPYLSLMADTSTNAPYVLIATGTTIIMFGLFGCLATCRGSVWMLKLYAVFLSLVFLAELIAGISGFIFRHEMKGSFMRTFQEAVIQYNAQDQRSLAVDNVQRSLRCCGVYNYTSWFSSSFYPTSGIPASCCISLSDCSRLDLHSATLAPSKVHTQGCYNLVTSFIETNMGVIAGVTFGIAFSQLLGMLLACCLSRFISANQYEMV</sequence>
<evidence type="ECO:0000313" key="9">
    <source>
        <dbReference type="EMBL" id="KAK0132622.1"/>
    </source>
</evidence>
<comment type="similarity">
    <text evidence="2 8">Belongs to the tetraspanin (TM4SF) family.</text>
</comment>
<feature type="transmembrane region" description="Helical" evidence="8">
    <location>
        <begin position="72"/>
        <end position="93"/>
    </location>
</feature>